<dbReference type="AlphaFoldDB" id="A0A0Q0DB75"/>
<proteinExistence type="predicted"/>
<feature type="domain" description="SMEK" evidence="1">
    <location>
        <begin position="21"/>
        <end position="155"/>
    </location>
</feature>
<dbReference type="Proteomes" id="UP000274541">
    <property type="component" value="Unassembled WGS sequence"/>
</dbReference>
<evidence type="ECO:0000259" key="1">
    <source>
        <dbReference type="Pfam" id="PF21941"/>
    </source>
</evidence>
<gene>
    <name evidence="2" type="ORF">ALQ37_200054</name>
</gene>
<protein>
    <recommendedName>
        <fullName evidence="1">SMEK domain-containing protein</fullName>
    </recommendedName>
</protein>
<name>A0A0Q0DB75_PSEAP</name>
<reference evidence="2 3" key="1">
    <citation type="submission" date="2018-08" db="EMBL/GenBank/DDBJ databases">
        <title>Recombination of ecologically and evolutionarily significant loci maintains genetic cohesion in the Pseudomonas syringae species complex.</title>
        <authorList>
            <person name="Dillon M."/>
            <person name="Thakur S."/>
            <person name="Almeida R.N.D."/>
            <person name="Weir B.S."/>
            <person name="Guttman D.S."/>
        </authorList>
    </citation>
    <scope>NUCLEOTIDE SEQUENCE [LARGE SCALE GENOMIC DNA]</scope>
    <source>
        <strain evidence="2 3">ICMP 4388</strain>
    </source>
</reference>
<dbReference type="RefSeq" id="WP_150116853.1">
    <property type="nucleotide sequence ID" value="NZ_LJRP01000139.1"/>
</dbReference>
<evidence type="ECO:0000313" key="3">
    <source>
        <dbReference type="Proteomes" id="UP000274541"/>
    </source>
</evidence>
<evidence type="ECO:0000313" key="2">
    <source>
        <dbReference type="EMBL" id="RMO65435.1"/>
    </source>
</evidence>
<comment type="caution">
    <text evidence="2">The sequence shown here is derived from an EMBL/GenBank/DDBJ whole genome shotgun (WGS) entry which is preliminary data.</text>
</comment>
<dbReference type="Pfam" id="PF21941">
    <property type="entry name" value="SMEK_N"/>
    <property type="match status" value="1"/>
</dbReference>
<dbReference type="EMBL" id="RBPX01000180">
    <property type="protein sequence ID" value="RMO65435.1"/>
    <property type="molecule type" value="Genomic_DNA"/>
</dbReference>
<dbReference type="NCBIfam" id="NF033859">
    <property type="entry name" value="SMEK_N"/>
    <property type="match status" value="1"/>
</dbReference>
<organism evidence="2 3">
    <name type="scientific">Pseudomonas syringae pv. aptata</name>
    <dbReference type="NCBI Taxonomy" id="83167"/>
    <lineage>
        <taxon>Bacteria</taxon>
        <taxon>Pseudomonadati</taxon>
        <taxon>Pseudomonadota</taxon>
        <taxon>Gammaproteobacteria</taxon>
        <taxon>Pseudomonadales</taxon>
        <taxon>Pseudomonadaceae</taxon>
        <taxon>Pseudomonas</taxon>
        <taxon>Pseudomonas syringae</taxon>
    </lineage>
</organism>
<dbReference type="InterPro" id="IPR047740">
    <property type="entry name" value="SMEK_dom"/>
</dbReference>
<sequence length="341" mass="39138">MPKLDRWGKGMSTRTEKMLEEIRRRFSLIATDIEMDNKSSLFDRNSHVERYFKQILNAIYETNLVSTNLGISNYPAIDLKDATRRIAYQVTSTNTKQKITNTIKTFFEHELEKEIDTLNFLILKNIEGPKISTGKEGSVDYEVITIFDLSRIISDLDDEKQIEEIHQIVMVEYIVEAVGTIGVKGGAPSNLTTFPRLLEQIGFDAEEHPNDIEIFGDEMEAFVKALADLTVEQRTVLYELLIRCNTISRDHKTVYISSKIVTVQFTAKENFVIGSLIDLDLIRVDEEFTADYRDRPKTALLLRFPSDVDVNIFAELKRFAGNNLDMLQKMIISLNFKCLTL</sequence>
<accession>A0A0Q0DB75</accession>